<protein>
    <submittedName>
        <fullName evidence="6">Ribonucleoside-diphosphate reductase, adenosylcobalamin-dependent</fullName>
    </submittedName>
</protein>
<evidence type="ECO:0000256" key="2">
    <source>
        <dbReference type="ARBA" id="ARBA00022628"/>
    </source>
</evidence>
<dbReference type="InterPro" id="IPR050862">
    <property type="entry name" value="RdRp_reductase_class-2"/>
</dbReference>
<accession>A0A2M8G9D9</accession>
<dbReference type="PANTHER" id="PTHR43371:SF1">
    <property type="entry name" value="RIBONUCLEOSIDE-DIPHOSPHATE REDUCTASE"/>
    <property type="match status" value="1"/>
</dbReference>
<name>A0A2M8G9D9_9BACT</name>
<evidence type="ECO:0000256" key="4">
    <source>
        <dbReference type="ARBA" id="ARBA00023285"/>
    </source>
</evidence>
<sequence>GLFDDVLIRDVVSSHGSVQNVHYIPNNFKKIFVTSHDISLEDHIKTLAIFQKWVDSSVSKTNNFPASATAEDVKKSYILAYELGCKGITVFRDTSIVDQVLVVAESGEKIAGKSKEETGLVRIKDEKAEGMAIYRDPSVLGKISENGSNGISSDAQNGNGKLKKCPKCSADLAFREGCTSCPVCGWGLCV</sequence>
<keyword evidence="3" id="KW-0560">Oxidoreductase</keyword>
<dbReference type="PANTHER" id="PTHR43371">
    <property type="entry name" value="VITAMIN B12-DEPENDENT RIBONUCLEOTIDE REDUCTASE"/>
    <property type="match status" value="1"/>
</dbReference>
<evidence type="ECO:0000256" key="1">
    <source>
        <dbReference type="ARBA" id="ARBA00001922"/>
    </source>
</evidence>
<dbReference type="AlphaFoldDB" id="A0A2M8G9D9"/>
<dbReference type="SUPFAM" id="SSF51998">
    <property type="entry name" value="PFL-like glycyl radical enzymes"/>
    <property type="match status" value="1"/>
</dbReference>
<comment type="caution">
    <text evidence="6">The sequence shown here is derived from an EMBL/GenBank/DDBJ whole genome shotgun (WGS) entry which is preliminary data.</text>
</comment>
<comment type="cofactor">
    <cofactor evidence="1">
        <name>adenosylcob(III)alamin</name>
        <dbReference type="ChEBI" id="CHEBI:18408"/>
    </cofactor>
</comment>
<keyword evidence="4" id="KW-0170">Cobalt</keyword>
<keyword evidence="2" id="KW-0846">Cobalamin</keyword>
<organism evidence="6 7">
    <name type="scientific">Candidatus Tagabacteria bacterium CG_4_8_14_3_um_filter_41_8</name>
    <dbReference type="NCBI Taxonomy" id="1975018"/>
    <lineage>
        <taxon>Bacteria</taxon>
        <taxon>Candidatus Tagaibacteriota</taxon>
    </lineage>
</organism>
<feature type="non-terminal residue" evidence="6">
    <location>
        <position position="1"/>
    </location>
</feature>
<evidence type="ECO:0000313" key="7">
    <source>
        <dbReference type="Proteomes" id="UP000229041"/>
    </source>
</evidence>
<reference evidence="7" key="1">
    <citation type="submission" date="2017-09" db="EMBL/GenBank/DDBJ databases">
        <title>Depth-based differentiation of microbial function through sediment-hosted aquifers and enrichment of novel symbionts in the deep terrestrial subsurface.</title>
        <authorList>
            <person name="Probst A.J."/>
            <person name="Ladd B."/>
            <person name="Jarett J.K."/>
            <person name="Geller-Mcgrath D.E."/>
            <person name="Sieber C.M.K."/>
            <person name="Emerson J.B."/>
            <person name="Anantharaman K."/>
            <person name="Thomas B.C."/>
            <person name="Malmstrom R."/>
            <person name="Stieglmeier M."/>
            <person name="Klingl A."/>
            <person name="Woyke T."/>
            <person name="Ryan C.M."/>
            <person name="Banfield J.F."/>
        </authorList>
    </citation>
    <scope>NUCLEOTIDE SEQUENCE [LARGE SCALE GENOMIC DNA]</scope>
</reference>
<proteinExistence type="predicted"/>
<evidence type="ECO:0000259" key="5">
    <source>
        <dbReference type="Pfam" id="PF02867"/>
    </source>
</evidence>
<dbReference type="GO" id="GO:0004748">
    <property type="term" value="F:ribonucleoside-diphosphate reductase activity, thioredoxin disulfide as acceptor"/>
    <property type="evidence" value="ECO:0007669"/>
    <property type="project" value="TreeGrafter"/>
</dbReference>
<evidence type="ECO:0000313" key="6">
    <source>
        <dbReference type="EMBL" id="PJC70102.1"/>
    </source>
</evidence>
<dbReference type="Pfam" id="PF02867">
    <property type="entry name" value="Ribonuc_red_lgC"/>
    <property type="match status" value="1"/>
</dbReference>
<dbReference type="InterPro" id="IPR000788">
    <property type="entry name" value="RNR_lg_C"/>
</dbReference>
<evidence type="ECO:0000256" key="3">
    <source>
        <dbReference type="ARBA" id="ARBA00023002"/>
    </source>
</evidence>
<gene>
    <name evidence="6" type="ORF">CO014_00520</name>
</gene>
<dbReference type="Gene3D" id="3.20.70.20">
    <property type="match status" value="1"/>
</dbReference>
<feature type="domain" description="Ribonucleotide reductase large subunit C-terminal" evidence="5">
    <location>
        <begin position="9"/>
        <end position="90"/>
    </location>
</feature>
<dbReference type="EMBL" id="PFQR01000014">
    <property type="protein sequence ID" value="PJC70102.1"/>
    <property type="molecule type" value="Genomic_DNA"/>
</dbReference>
<dbReference type="GO" id="GO:0031419">
    <property type="term" value="F:cobalamin binding"/>
    <property type="evidence" value="ECO:0007669"/>
    <property type="project" value="UniProtKB-KW"/>
</dbReference>
<dbReference type="Proteomes" id="UP000229041">
    <property type="component" value="Unassembled WGS sequence"/>
</dbReference>